<evidence type="ECO:0000256" key="6">
    <source>
        <dbReference type="ARBA" id="ARBA00022519"/>
    </source>
</evidence>
<evidence type="ECO:0000256" key="5">
    <source>
        <dbReference type="ARBA" id="ARBA00022475"/>
    </source>
</evidence>
<dbReference type="GO" id="GO:0005886">
    <property type="term" value="C:plasma membrane"/>
    <property type="evidence" value="ECO:0007669"/>
    <property type="project" value="UniProtKB-SubCell"/>
</dbReference>
<evidence type="ECO:0000256" key="9">
    <source>
        <dbReference type="ARBA" id="ARBA00022723"/>
    </source>
</evidence>
<evidence type="ECO:0000256" key="3">
    <source>
        <dbReference type="ARBA" id="ARBA00007395"/>
    </source>
</evidence>
<evidence type="ECO:0000256" key="11">
    <source>
        <dbReference type="ARBA" id="ARBA00022989"/>
    </source>
</evidence>
<keyword evidence="7 14" id="KW-0349">Heme</keyword>
<dbReference type="GO" id="GO:0009061">
    <property type="term" value="P:anaerobic respiration"/>
    <property type="evidence" value="ECO:0007669"/>
    <property type="project" value="TreeGrafter"/>
</dbReference>
<organism evidence="19 20">
    <name type="scientific">Glaesserella australis</name>
    <dbReference type="NCBI Taxonomy" id="2094024"/>
    <lineage>
        <taxon>Bacteria</taxon>
        <taxon>Pseudomonadati</taxon>
        <taxon>Pseudomonadota</taxon>
        <taxon>Gammaproteobacteria</taxon>
        <taxon>Pasteurellales</taxon>
        <taxon>Pasteurellaceae</taxon>
        <taxon>Glaesserella</taxon>
    </lineage>
</organism>
<dbReference type="SUPFAM" id="SSF48695">
    <property type="entry name" value="Multiheme cytochromes"/>
    <property type="match status" value="1"/>
</dbReference>
<dbReference type="NCBIfam" id="TIGR02162">
    <property type="entry name" value="torC"/>
    <property type="match status" value="1"/>
</dbReference>
<name>A0A328C167_9PAST</name>
<feature type="binding site" description="axial binding residue" evidence="16">
    <location>
        <position position="82"/>
    </location>
    <ligand>
        <name>heme</name>
        <dbReference type="ChEBI" id="CHEBI:30413"/>
        <label>2</label>
    </ligand>
    <ligandPart>
        <name>Fe</name>
        <dbReference type="ChEBI" id="CHEBI:18248"/>
    </ligandPart>
</feature>
<dbReference type="InterPro" id="IPR038266">
    <property type="entry name" value="NapC/NirT_cytc_sf"/>
</dbReference>
<comment type="PTM">
    <text evidence="15">Binds 5 heme groups per subunit.</text>
</comment>
<dbReference type="InterPro" id="IPR005126">
    <property type="entry name" value="NapC/NirT_cyt_c_N"/>
</dbReference>
<evidence type="ECO:0000256" key="2">
    <source>
        <dbReference type="ARBA" id="ARBA00006417"/>
    </source>
</evidence>
<evidence type="ECO:0000259" key="18">
    <source>
        <dbReference type="Pfam" id="PF03264"/>
    </source>
</evidence>
<evidence type="ECO:0000256" key="13">
    <source>
        <dbReference type="ARBA" id="ARBA00023136"/>
    </source>
</evidence>
<keyword evidence="9 14" id="KW-0479">Metal-binding</keyword>
<protein>
    <recommendedName>
        <fullName evidence="14">Cytochrome c-type protein</fullName>
    </recommendedName>
</protein>
<feature type="domain" description="NapC/NirT cytochrome c N-terminal" evidence="18">
    <location>
        <begin position="12"/>
        <end position="183"/>
    </location>
</feature>
<comment type="subcellular location">
    <subcellularLocation>
        <location evidence="1">Cell inner membrane</location>
        <topology evidence="1">Single-pass type II membrane protein</topology>
    </subcellularLocation>
</comment>
<feature type="binding site" description="axial binding residue" evidence="16">
    <location>
        <position position="53"/>
    </location>
    <ligand>
        <name>heme</name>
        <dbReference type="ChEBI" id="CHEBI:30413"/>
        <label>1</label>
    </ligand>
    <ligandPart>
        <name>Fe</name>
        <dbReference type="ChEBI" id="CHEBI:18248"/>
    </ligandPart>
</feature>
<dbReference type="AlphaFoldDB" id="A0A328C167"/>
<dbReference type="GO" id="GO:0020037">
    <property type="term" value="F:heme binding"/>
    <property type="evidence" value="ECO:0007669"/>
    <property type="project" value="UniProtKB-UniRule"/>
</dbReference>
<keyword evidence="8 17" id="KW-0812">Transmembrane</keyword>
<dbReference type="OrthoDB" id="9782159at2"/>
<dbReference type="Pfam" id="PF03264">
    <property type="entry name" value="Cytochrom_NNT"/>
    <property type="match status" value="1"/>
</dbReference>
<keyword evidence="4 14" id="KW-0813">Transport</keyword>
<proteinExistence type="inferred from homology"/>
<dbReference type="GO" id="GO:0009055">
    <property type="term" value="F:electron transfer activity"/>
    <property type="evidence" value="ECO:0007669"/>
    <property type="project" value="UniProtKB-UniRule"/>
</dbReference>
<dbReference type="RefSeq" id="WP_111750411.1">
    <property type="nucleotide sequence ID" value="NZ_PTPX01000017.1"/>
</dbReference>
<evidence type="ECO:0000256" key="14">
    <source>
        <dbReference type="PIRNR" id="PIRNR000014"/>
    </source>
</evidence>
<dbReference type="PANTHER" id="PTHR30333:SF1">
    <property type="entry name" value="CYTOCHROME C-TYPE PROTEIN NAPC"/>
    <property type="match status" value="1"/>
</dbReference>
<gene>
    <name evidence="19" type="primary">torC</name>
    <name evidence="19" type="ORF">C5N92_08405</name>
</gene>
<feature type="binding site" description="axial binding residue" evidence="16">
    <location>
        <position position="142"/>
    </location>
    <ligand>
        <name>heme</name>
        <dbReference type="ChEBI" id="CHEBI:30413"/>
        <label>3</label>
    </ligand>
    <ligandPart>
        <name>Fe</name>
        <dbReference type="ChEBI" id="CHEBI:18248"/>
    </ligandPart>
</feature>
<comment type="caution">
    <text evidence="19">The sequence shown here is derived from an EMBL/GenBank/DDBJ whole genome shotgun (WGS) entry which is preliminary data.</text>
</comment>
<feature type="binding site" description="covalent" evidence="15">
    <location>
        <position position="78"/>
    </location>
    <ligand>
        <name>heme</name>
        <dbReference type="ChEBI" id="CHEBI:30413"/>
        <label>2</label>
    </ligand>
</feature>
<evidence type="ECO:0000313" key="20">
    <source>
        <dbReference type="Proteomes" id="UP000248689"/>
    </source>
</evidence>
<dbReference type="FunFam" id="1.10.3820.10:FF:000001">
    <property type="entry name" value="Cytochrome c-type protein"/>
    <property type="match status" value="1"/>
</dbReference>
<dbReference type="EMBL" id="PTPX01000017">
    <property type="protein sequence ID" value="RAL18234.1"/>
    <property type="molecule type" value="Genomic_DNA"/>
</dbReference>
<feature type="binding site" description="covalent" evidence="15">
    <location>
        <position position="337"/>
    </location>
    <ligand>
        <name>heme</name>
        <dbReference type="ChEBI" id="CHEBI:30413"/>
        <label>5</label>
    </ligand>
</feature>
<evidence type="ECO:0000256" key="7">
    <source>
        <dbReference type="ARBA" id="ARBA00022617"/>
    </source>
</evidence>
<comment type="similarity">
    <text evidence="2 14">Belongs to the TorC/TorY family.</text>
</comment>
<keyword evidence="6 14" id="KW-0997">Cell inner membrane</keyword>
<feature type="binding site" description="axial binding residue" evidence="16">
    <location>
        <position position="341"/>
    </location>
    <ligand>
        <name>heme</name>
        <dbReference type="ChEBI" id="CHEBI:30413"/>
        <label>5</label>
    </ligand>
    <ligandPart>
        <name>Fe</name>
        <dbReference type="ChEBI" id="CHEBI:18248"/>
    </ligandPart>
</feature>
<dbReference type="GO" id="GO:0005506">
    <property type="term" value="F:iron ion binding"/>
    <property type="evidence" value="ECO:0007669"/>
    <property type="project" value="UniProtKB-UniRule"/>
</dbReference>
<keyword evidence="20" id="KW-1185">Reference proteome</keyword>
<feature type="binding site" description="covalent" evidence="15">
    <location>
        <position position="340"/>
    </location>
    <ligand>
        <name>heme</name>
        <dbReference type="ChEBI" id="CHEBI:30413"/>
        <label>5</label>
    </ligand>
</feature>
<dbReference type="PIRSF" id="PIRSF000014">
    <property type="entry name" value="4_hem_cytch_TorC"/>
    <property type="match status" value="1"/>
</dbReference>
<evidence type="ECO:0000256" key="16">
    <source>
        <dbReference type="PIRSR" id="PIRSR000014-2"/>
    </source>
</evidence>
<feature type="binding site" description="covalent" evidence="15">
    <location>
        <position position="173"/>
    </location>
    <ligand>
        <name>heme</name>
        <dbReference type="ChEBI" id="CHEBI:30413"/>
        <label>4</label>
    </ligand>
</feature>
<keyword evidence="5 14" id="KW-1003">Cell membrane</keyword>
<reference evidence="20" key="1">
    <citation type="submission" date="2018-02" db="EMBL/GenBank/DDBJ databases">
        <title>Glaesserella australis sp. nov., isolated from the lungs of pigs.</title>
        <authorList>
            <person name="Turni C."/>
            <person name="Christensen H."/>
        </authorList>
    </citation>
    <scope>NUCLEOTIDE SEQUENCE [LARGE SCALE GENOMIC DNA]</scope>
    <source>
        <strain evidence="20">HS4635</strain>
    </source>
</reference>
<keyword evidence="11 17" id="KW-1133">Transmembrane helix</keyword>
<dbReference type="GO" id="GO:0009276">
    <property type="term" value="C:Gram-negative-bacterium-type cell wall"/>
    <property type="evidence" value="ECO:0007669"/>
    <property type="project" value="UniProtKB-UniRule"/>
</dbReference>
<evidence type="ECO:0000256" key="15">
    <source>
        <dbReference type="PIRSR" id="PIRSR000014-1"/>
    </source>
</evidence>
<feature type="binding site" description="covalent" evidence="15">
    <location>
        <position position="170"/>
    </location>
    <ligand>
        <name>heme</name>
        <dbReference type="ChEBI" id="CHEBI:30413"/>
        <label>4</label>
    </ligand>
</feature>
<dbReference type="Gene3D" id="1.10.3820.10">
    <property type="entry name" value="Di-heme elbow motif domain"/>
    <property type="match status" value="1"/>
</dbReference>
<sequence length="389" mass="43782">MFGAIKNFFVKPSSKIGLGILVTIGFIAGAISWQGLNNAMDATNSEEFCISCHSMQQPLEELKKTAHWSNASGVVATCSSCHLPHDKTAKYARKVQAIREVFAEMSGKYKEDGAFEKHRQEMAEREWARFEANGSKECKACHSYERMDFDKMSEKARNAMKPAAAKDQSCMDCHKGIAHHLPKQAESSNDTGEVSKFDNLVVKAPISSKTYYTKNVIQLFSDNALTAQIGQLETAVPVNFVKSEGSADLVELVMWRKDKGFGRIWYDQFGKNITDAVLNKEFMANEPKFDVIETKEDPITGLTWQKVKMQVWVAKSSLIEDIQAVWAHAESVYKTQCSTCHRQPDVAHFDSNAWIGLFNGMVGFTNMDKQTGKEVLRYLQMHSSDFEKH</sequence>
<feature type="transmembrane region" description="Helical" evidence="17">
    <location>
        <begin position="16"/>
        <end position="36"/>
    </location>
</feature>
<dbReference type="InterPro" id="IPR036280">
    <property type="entry name" value="Multihaem_cyt_sf"/>
</dbReference>
<evidence type="ECO:0000313" key="19">
    <source>
        <dbReference type="EMBL" id="RAL18234.1"/>
    </source>
</evidence>
<evidence type="ECO:0000256" key="4">
    <source>
        <dbReference type="ARBA" id="ARBA00022448"/>
    </source>
</evidence>
<comment type="similarity">
    <text evidence="3">Belongs to the NapC/NirT/NrfH family.</text>
</comment>
<feature type="binding site" description="covalent" evidence="15">
    <location>
        <position position="49"/>
    </location>
    <ligand>
        <name>heme</name>
        <dbReference type="ChEBI" id="CHEBI:30413"/>
        <label>1</label>
    </ligand>
</feature>
<feature type="binding site" description="covalent" evidence="15">
    <location>
        <position position="141"/>
    </location>
    <ligand>
        <name>heme</name>
        <dbReference type="ChEBI" id="CHEBI:30413"/>
        <label>3</label>
    </ligand>
</feature>
<accession>A0A328C167</accession>
<dbReference type="Proteomes" id="UP000248689">
    <property type="component" value="Unassembled WGS sequence"/>
</dbReference>
<evidence type="ECO:0000256" key="12">
    <source>
        <dbReference type="ARBA" id="ARBA00023004"/>
    </source>
</evidence>
<dbReference type="InterPro" id="IPR009154">
    <property type="entry name" value="Membr-bd_4haem_cyt_TorC"/>
</dbReference>
<feature type="binding site" description="axial binding residue" evidence="16">
    <location>
        <position position="174"/>
    </location>
    <ligand>
        <name>heme</name>
        <dbReference type="ChEBI" id="CHEBI:30413"/>
        <label>4</label>
    </ligand>
    <ligandPart>
        <name>Fe</name>
        <dbReference type="ChEBI" id="CHEBI:18248"/>
    </ligandPart>
</feature>
<evidence type="ECO:0000256" key="1">
    <source>
        <dbReference type="ARBA" id="ARBA00004249"/>
    </source>
</evidence>
<feature type="binding site" description="covalent" evidence="15">
    <location>
        <position position="138"/>
    </location>
    <ligand>
        <name>heme</name>
        <dbReference type="ChEBI" id="CHEBI:30413"/>
        <label>3</label>
    </ligand>
</feature>
<keyword evidence="13 14" id="KW-0472">Membrane</keyword>
<evidence type="ECO:0000256" key="10">
    <source>
        <dbReference type="ARBA" id="ARBA00022982"/>
    </source>
</evidence>
<evidence type="ECO:0000256" key="8">
    <source>
        <dbReference type="ARBA" id="ARBA00022692"/>
    </source>
</evidence>
<dbReference type="PANTHER" id="PTHR30333">
    <property type="entry name" value="CYTOCHROME C-TYPE PROTEIN"/>
    <property type="match status" value="1"/>
</dbReference>
<feature type="binding site" description="covalent" evidence="15">
    <location>
        <position position="81"/>
    </location>
    <ligand>
        <name>heme</name>
        <dbReference type="ChEBI" id="CHEBI:30413"/>
        <label>2</label>
    </ligand>
</feature>
<keyword evidence="12 14" id="KW-0408">Iron</keyword>
<keyword evidence="10 14" id="KW-0249">Electron transport</keyword>
<evidence type="ECO:0000256" key="17">
    <source>
        <dbReference type="SAM" id="Phobius"/>
    </source>
</evidence>
<dbReference type="InterPro" id="IPR051174">
    <property type="entry name" value="Cytochrome_c-type_ET"/>
</dbReference>
<feature type="binding site" description="covalent" evidence="15">
    <location>
        <position position="52"/>
    </location>
    <ligand>
        <name>heme</name>
        <dbReference type="ChEBI" id="CHEBI:30413"/>
        <label>1</label>
    </ligand>
</feature>